<keyword evidence="1" id="KW-1133">Transmembrane helix</keyword>
<feature type="transmembrane region" description="Helical" evidence="1">
    <location>
        <begin position="238"/>
        <end position="257"/>
    </location>
</feature>
<dbReference type="InterPro" id="IPR002656">
    <property type="entry name" value="Acyl_transf_3_dom"/>
</dbReference>
<feature type="transmembrane region" description="Helical" evidence="1">
    <location>
        <begin position="77"/>
        <end position="96"/>
    </location>
</feature>
<dbReference type="PANTHER" id="PTHR36927">
    <property type="entry name" value="BLR4337 PROTEIN"/>
    <property type="match status" value="1"/>
</dbReference>
<evidence type="ECO:0000256" key="1">
    <source>
        <dbReference type="SAM" id="Phobius"/>
    </source>
</evidence>
<dbReference type="GO" id="GO:0016747">
    <property type="term" value="F:acyltransferase activity, transferring groups other than amino-acyl groups"/>
    <property type="evidence" value="ECO:0007669"/>
    <property type="project" value="InterPro"/>
</dbReference>
<feature type="transmembrane region" description="Helical" evidence="1">
    <location>
        <begin position="296"/>
        <end position="314"/>
    </location>
</feature>
<keyword evidence="4" id="KW-1185">Reference proteome</keyword>
<dbReference type="RefSeq" id="WP_106587098.1">
    <property type="nucleotide sequence ID" value="NZ_PYGA01000047.1"/>
</dbReference>
<keyword evidence="1" id="KW-0812">Transmembrane</keyword>
<feature type="transmembrane region" description="Helical" evidence="1">
    <location>
        <begin position="34"/>
        <end position="57"/>
    </location>
</feature>
<organism evidence="3 4">
    <name type="scientific">Murinocardiopsis flavida</name>
    <dbReference type="NCBI Taxonomy" id="645275"/>
    <lineage>
        <taxon>Bacteria</taxon>
        <taxon>Bacillati</taxon>
        <taxon>Actinomycetota</taxon>
        <taxon>Actinomycetes</taxon>
        <taxon>Streptosporangiales</taxon>
        <taxon>Nocardiopsidaceae</taxon>
        <taxon>Murinocardiopsis</taxon>
    </lineage>
</organism>
<feature type="transmembrane region" description="Helical" evidence="1">
    <location>
        <begin position="335"/>
        <end position="353"/>
    </location>
</feature>
<sequence>MTEQTRPPRDAAPPVPAAAPAPRQRLYYLDNLRILLTVLVLLHHVGVTYGNIPLWFYTEPAEDPSGAALDLLVVMNQMYFMGFFFLISGFFTPGSFDRKGGRAFLRGRLVRLGIPLLAFILLLRPMVNFGLFDPVRAAFAEQGSELPYWLFYVITWDPGPMWFAEVLLVFALCYALLRRLRPGPAEGHGAAAGRAPGFWAIAGFTVALGVVSFAWRLLVPAGTFWPVIGLPTPSHLPQYAALFVVGALAFRQGWFAALPRSAAWIGFASAAVGLAVFASGGMLLTTGRPPQLLADALGESIVAVGLIVGLLVLFRERFNRQGAAARFLSDHAFTVYIIHPLILVGLGYAFSWLDAAAIVKFGIVAALSIPLCWGAAYLVRSLPYAKRVL</sequence>
<gene>
    <name evidence="3" type="ORF">CLV63_14714</name>
</gene>
<dbReference type="Pfam" id="PF01757">
    <property type="entry name" value="Acyl_transf_3"/>
    <property type="match status" value="1"/>
</dbReference>
<feature type="transmembrane region" description="Helical" evidence="1">
    <location>
        <begin position="108"/>
        <end position="127"/>
    </location>
</feature>
<feature type="transmembrane region" description="Helical" evidence="1">
    <location>
        <begin position="264"/>
        <end position="284"/>
    </location>
</feature>
<dbReference type="PANTHER" id="PTHR36927:SF4">
    <property type="entry name" value="BLR5718 PROTEIN"/>
    <property type="match status" value="1"/>
</dbReference>
<proteinExistence type="predicted"/>
<feature type="domain" description="Acyltransferase 3" evidence="2">
    <location>
        <begin position="27"/>
        <end position="375"/>
    </location>
</feature>
<feature type="transmembrane region" description="Helical" evidence="1">
    <location>
        <begin position="198"/>
        <end position="218"/>
    </location>
</feature>
<dbReference type="EMBL" id="PYGA01000047">
    <property type="protein sequence ID" value="PSK81398.1"/>
    <property type="molecule type" value="Genomic_DNA"/>
</dbReference>
<feature type="transmembrane region" description="Helical" evidence="1">
    <location>
        <begin position="159"/>
        <end position="177"/>
    </location>
</feature>
<feature type="transmembrane region" description="Helical" evidence="1">
    <location>
        <begin position="359"/>
        <end position="379"/>
    </location>
</feature>
<dbReference type="Proteomes" id="UP000240542">
    <property type="component" value="Unassembled WGS sequence"/>
</dbReference>
<dbReference type="InterPro" id="IPR050623">
    <property type="entry name" value="Glucan_succinyl_AcylTrfase"/>
</dbReference>
<dbReference type="AlphaFoldDB" id="A0A2P8C8W1"/>
<evidence type="ECO:0000313" key="3">
    <source>
        <dbReference type="EMBL" id="PSK81398.1"/>
    </source>
</evidence>
<comment type="caution">
    <text evidence="3">The sequence shown here is derived from an EMBL/GenBank/DDBJ whole genome shotgun (WGS) entry which is preliminary data.</text>
</comment>
<keyword evidence="1" id="KW-0472">Membrane</keyword>
<dbReference type="OrthoDB" id="7375713at2"/>
<evidence type="ECO:0000259" key="2">
    <source>
        <dbReference type="Pfam" id="PF01757"/>
    </source>
</evidence>
<evidence type="ECO:0000313" key="4">
    <source>
        <dbReference type="Proteomes" id="UP000240542"/>
    </source>
</evidence>
<name>A0A2P8C8W1_9ACTN</name>
<protein>
    <submittedName>
        <fullName evidence="3">Peptidoglycan/LPS O-acetylase OafA/YrhL</fullName>
    </submittedName>
</protein>
<accession>A0A2P8C8W1</accession>
<reference evidence="3 4" key="1">
    <citation type="submission" date="2018-03" db="EMBL/GenBank/DDBJ databases">
        <title>Genomic Encyclopedia of Archaeal and Bacterial Type Strains, Phase II (KMG-II): from individual species to whole genera.</title>
        <authorList>
            <person name="Goeker M."/>
        </authorList>
    </citation>
    <scope>NUCLEOTIDE SEQUENCE [LARGE SCALE GENOMIC DNA]</scope>
    <source>
        <strain evidence="3 4">DSM 45312</strain>
    </source>
</reference>